<reference evidence="1 2" key="1">
    <citation type="submission" date="2019-07" db="EMBL/GenBank/DDBJ databases">
        <title>Quadrisphaera sp. strain DD2A genome sequencing and assembly.</title>
        <authorList>
            <person name="Kim I."/>
        </authorList>
    </citation>
    <scope>NUCLEOTIDE SEQUENCE [LARGE SCALE GENOMIC DNA]</scope>
    <source>
        <strain evidence="1 2">DD2A</strain>
    </source>
</reference>
<dbReference type="OrthoDB" id="3784033at2"/>
<name>A0A5C8Z0Z6_9ACTN</name>
<sequence>MRSVAVVVLVALLAGCSGERGTPAPVASSAQVVVPGLSADLVQQRADVELGRIQVELALDEGAAPLDVERLQLRSDAFPAAAATGPAAAGVQVAAGSAVDVAVVLGAPAACTPQERRDPSGEDAPPLPATAVLTLGDGSTATAALPDAHRYLARAHAEACTGAAAAAVVPARWDPTWTTTGSGADLRATGVLHLGPVAPGGAAALEGIRSTPLFHWRLPGGPVQLAAGESADVAVVLDPARCDAHALADDKRGFGPQLQLSPDGAPAVPVRLWVPREDRAVATDALVSACAQRR</sequence>
<dbReference type="PROSITE" id="PS51257">
    <property type="entry name" value="PROKAR_LIPOPROTEIN"/>
    <property type="match status" value="1"/>
</dbReference>
<gene>
    <name evidence="1" type="ORF">FMM08_21655</name>
</gene>
<evidence type="ECO:0000313" key="1">
    <source>
        <dbReference type="EMBL" id="TXR51745.1"/>
    </source>
</evidence>
<dbReference type="RefSeq" id="WP_147928427.1">
    <property type="nucleotide sequence ID" value="NZ_VKAC01000018.1"/>
</dbReference>
<organism evidence="1 2">
    <name type="scientific">Quadrisphaera setariae</name>
    <dbReference type="NCBI Taxonomy" id="2593304"/>
    <lineage>
        <taxon>Bacteria</taxon>
        <taxon>Bacillati</taxon>
        <taxon>Actinomycetota</taxon>
        <taxon>Actinomycetes</taxon>
        <taxon>Kineosporiales</taxon>
        <taxon>Kineosporiaceae</taxon>
        <taxon>Quadrisphaera</taxon>
    </lineage>
</organism>
<dbReference type="AlphaFoldDB" id="A0A5C8Z0Z6"/>
<evidence type="ECO:0000313" key="2">
    <source>
        <dbReference type="Proteomes" id="UP000321234"/>
    </source>
</evidence>
<dbReference type="Proteomes" id="UP000321234">
    <property type="component" value="Unassembled WGS sequence"/>
</dbReference>
<dbReference type="EMBL" id="VKAC01000018">
    <property type="protein sequence ID" value="TXR51745.1"/>
    <property type="molecule type" value="Genomic_DNA"/>
</dbReference>
<keyword evidence="2" id="KW-1185">Reference proteome</keyword>
<proteinExistence type="predicted"/>
<comment type="caution">
    <text evidence="1">The sequence shown here is derived from an EMBL/GenBank/DDBJ whole genome shotgun (WGS) entry which is preliminary data.</text>
</comment>
<accession>A0A5C8Z0Z6</accession>
<protein>
    <submittedName>
        <fullName evidence="1">Uncharacterized protein</fullName>
    </submittedName>
</protein>